<feature type="compositionally biased region" description="Basic and acidic residues" evidence="2">
    <location>
        <begin position="209"/>
        <end position="225"/>
    </location>
</feature>
<keyword evidence="4" id="KW-1185">Reference proteome</keyword>
<feature type="region of interest" description="Disordered" evidence="2">
    <location>
        <begin position="110"/>
        <end position="131"/>
    </location>
</feature>
<protein>
    <recommendedName>
        <fullName evidence="5">Histone deacetylase complex subunit SAP18</fullName>
    </recommendedName>
</protein>
<proteinExistence type="inferred from homology"/>
<evidence type="ECO:0000313" key="4">
    <source>
        <dbReference type="Proteomes" id="UP000241587"/>
    </source>
</evidence>
<gene>
    <name evidence="3" type="ORF">FCULG_00011400</name>
</gene>
<evidence type="ECO:0008006" key="5">
    <source>
        <dbReference type="Google" id="ProtNLM"/>
    </source>
</evidence>
<accession>A0A2T4H4Z3</accession>
<dbReference type="AlphaFoldDB" id="A0A2T4H4Z3"/>
<dbReference type="Proteomes" id="UP000241587">
    <property type="component" value="Unassembled WGS sequence"/>
</dbReference>
<dbReference type="PANTHER" id="PTHR13082:SF0">
    <property type="entry name" value="HISTONE DEACETYLASE COMPLEX SUBUNIT SAP18"/>
    <property type="match status" value="1"/>
</dbReference>
<comment type="caution">
    <text evidence="3">The sequence shown here is derived from an EMBL/GenBank/DDBJ whole genome shotgun (WGS) entry which is preliminary data.</text>
</comment>
<comment type="similarity">
    <text evidence="1">Belongs to the SAP18 family.</text>
</comment>
<dbReference type="OMA" id="EQQIFTW"/>
<dbReference type="Gene3D" id="3.10.20.550">
    <property type="entry name" value="ASAP complex, SAP18 subunit"/>
    <property type="match status" value="1"/>
</dbReference>
<evidence type="ECO:0000256" key="2">
    <source>
        <dbReference type="SAM" id="MobiDB-lite"/>
    </source>
</evidence>
<feature type="region of interest" description="Disordered" evidence="2">
    <location>
        <begin position="161"/>
        <end position="197"/>
    </location>
</feature>
<feature type="compositionally biased region" description="Gly residues" evidence="2">
    <location>
        <begin position="180"/>
        <end position="189"/>
    </location>
</feature>
<dbReference type="GO" id="GO:0005634">
    <property type="term" value="C:nucleus"/>
    <property type="evidence" value="ECO:0007669"/>
    <property type="project" value="TreeGrafter"/>
</dbReference>
<feature type="compositionally biased region" description="Basic and acidic residues" evidence="2">
    <location>
        <begin position="166"/>
        <end position="179"/>
    </location>
</feature>
<evidence type="ECO:0000313" key="3">
    <source>
        <dbReference type="EMBL" id="PTD10866.1"/>
    </source>
</evidence>
<dbReference type="Pfam" id="PF06487">
    <property type="entry name" value="SAP18"/>
    <property type="match status" value="1"/>
</dbReference>
<organism evidence="3 4">
    <name type="scientific">Fusarium culmorum</name>
    <dbReference type="NCBI Taxonomy" id="5516"/>
    <lineage>
        <taxon>Eukaryota</taxon>
        <taxon>Fungi</taxon>
        <taxon>Dikarya</taxon>
        <taxon>Ascomycota</taxon>
        <taxon>Pezizomycotina</taxon>
        <taxon>Sordariomycetes</taxon>
        <taxon>Hypocreomycetidae</taxon>
        <taxon>Hypocreales</taxon>
        <taxon>Nectriaceae</taxon>
        <taxon>Fusarium</taxon>
    </lineage>
</organism>
<dbReference type="EMBL" id="PVEM01000002">
    <property type="protein sequence ID" value="PTD10866.1"/>
    <property type="molecule type" value="Genomic_DNA"/>
</dbReference>
<name>A0A2T4H4Z3_FUSCU</name>
<feature type="region of interest" description="Disordered" evidence="2">
    <location>
        <begin position="209"/>
        <end position="231"/>
    </location>
</feature>
<dbReference type="OrthoDB" id="440566at2759"/>
<feature type="compositionally biased region" description="Low complexity" evidence="2">
    <location>
        <begin position="110"/>
        <end position="121"/>
    </location>
</feature>
<dbReference type="InterPro" id="IPR042534">
    <property type="entry name" value="SAP18_sf"/>
</dbReference>
<evidence type="ECO:0000256" key="1">
    <source>
        <dbReference type="ARBA" id="ARBA00009143"/>
    </source>
</evidence>
<dbReference type="InterPro" id="IPR010516">
    <property type="entry name" value="SAP18"/>
</dbReference>
<reference evidence="3 4" key="1">
    <citation type="submission" date="2018-02" db="EMBL/GenBank/DDBJ databases">
        <title>Fusarium culmorum secondary metabolites in fungal-bacterial-plant interactions.</title>
        <authorList>
            <person name="Schmidt R."/>
        </authorList>
    </citation>
    <scope>NUCLEOTIDE SEQUENCE [LARGE SCALE GENOMIC DNA]</scope>
    <source>
        <strain evidence="3 4">PV</strain>
    </source>
</reference>
<dbReference type="PANTHER" id="PTHR13082">
    <property type="entry name" value="SAP18"/>
    <property type="match status" value="1"/>
</dbReference>
<sequence>MTSPVPKPLRENKTPFLLQLFYRTGALHRPDEFQTQSLPPHISVYTWSDCTLQELALDLAATKPSAFPSPSVGCRLVFQLVFPDLRNTTAVANSPPRFGVKDLGSVVIGDGSSSDTTGDTTMDATAKGSDDKNKTLSGARFVVGDYITCAILPPLPDGSVAPASSVRREQASGSHERGKGSFGRGGSKGSRGDWKSELGGDFYMGEWKRGERLPDASGEDREAEGGGKGIQRSFRWSHPIIPISHSMQINLTVRP</sequence>